<dbReference type="GO" id="GO:0012507">
    <property type="term" value="C:ER to Golgi transport vesicle membrane"/>
    <property type="evidence" value="ECO:0007669"/>
    <property type="project" value="TreeGrafter"/>
</dbReference>
<keyword evidence="11" id="KW-1185">Reference proteome</keyword>
<proteinExistence type="inferred from homology"/>
<organism evidence="8">
    <name type="scientific">Cladocopium goreaui</name>
    <dbReference type="NCBI Taxonomy" id="2562237"/>
    <lineage>
        <taxon>Eukaryota</taxon>
        <taxon>Sar</taxon>
        <taxon>Alveolata</taxon>
        <taxon>Dinophyceae</taxon>
        <taxon>Suessiales</taxon>
        <taxon>Symbiodiniaceae</taxon>
        <taxon>Cladocopium</taxon>
    </lineage>
</organism>
<feature type="region of interest" description="Disordered" evidence="6">
    <location>
        <begin position="306"/>
        <end position="406"/>
    </location>
</feature>
<evidence type="ECO:0000256" key="6">
    <source>
        <dbReference type="SAM" id="MobiDB-lite"/>
    </source>
</evidence>
<keyword evidence="4" id="KW-0256">Endoplasmic reticulum</keyword>
<feature type="region of interest" description="Disordered" evidence="6">
    <location>
        <begin position="942"/>
        <end position="1039"/>
    </location>
</feature>
<dbReference type="EMBL" id="CAMXCT020003235">
    <property type="protein sequence ID" value="CAL1156616.1"/>
    <property type="molecule type" value="Genomic_DNA"/>
</dbReference>
<evidence type="ECO:0000256" key="3">
    <source>
        <dbReference type="ARBA" id="ARBA00022448"/>
    </source>
</evidence>
<dbReference type="GO" id="GO:0016301">
    <property type="term" value="F:kinase activity"/>
    <property type="evidence" value="ECO:0007669"/>
    <property type="project" value="UniProtKB-KW"/>
</dbReference>
<dbReference type="OrthoDB" id="443246at2759"/>
<reference evidence="8" key="1">
    <citation type="submission" date="2022-10" db="EMBL/GenBank/DDBJ databases">
        <authorList>
            <person name="Chen Y."/>
            <person name="Dougan E. K."/>
            <person name="Chan C."/>
            <person name="Rhodes N."/>
            <person name="Thang M."/>
        </authorList>
    </citation>
    <scope>NUCLEOTIDE SEQUENCE</scope>
</reference>
<feature type="compositionally biased region" description="Basic and acidic residues" evidence="6">
    <location>
        <begin position="1131"/>
        <end position="1142"/>
    </location>
</feature>
<evidence type="ECO:0000256" key="4">
    <source>
        <dbReference type="ARBA" id="ARBA00022824"/>
    </source>
</evidence>
<evidence type="ECO:0000313" key="8">
    <source>
        <dbReference type="EMBL" id="CAI4003241.1"/>
    </source>
</evidence>
<dbReference type="PANTHER" id="PTHR13402:SF6">
    <property type="entry name" value="SECRETORY 16, ISOFORM I"/>
    <property type="match status" value="1"/>
</dbReference>
<protein>
    <submittedName>
        <fullName evidence="10">Calcium-dependent protein kinase 28</fullName>
    </submittedName>
</protein>
<sequence length="1225" mass="125075">MFFPKASLDLGSPQTAPGVGATSASAVPAQTAATNPTANGPSAPLGSTSLFPSASLNLAPAVAQPSGNGEASMPSSGGDVSSLFDDAARPPPFGVVPPLGAPPLGAPPQVAPPHVAPPGVGLPFGAPPTGPTPASAEPQGISATSASAAPAQMAATNPTANGPSAPLGSTSLFPSTSSNLAPAVAQPSGNGEASMPSSGGDVSSLFDDAARPPPFGVVPPLGAPPLGAPPQVAPPHVAPPGVSLPFGAPPTGPTPASAEPQGISATSASAAPAQMAATNPTANGPSAPLGSTSLFPSTSLNLAPAVAQPSGNGEASMPSSGGDVSSLFDDAARPPPFGVVPPLGAPPLGAPPQVAPPHVAPPGVSLPFGAPRTGPTPASAEPQGVSATSASAAPAQTAAANPSANGPFAPLGSTSLFPSTSSNLAPAVAQPSGNGEASMPSSGGDVSSLFGDAARPPPVGVVPPKASPPGVSLPCGASPSGTAPASQGVIAFSSDGKMLRAGPNGTAKEYNVQDLLGQSLGTWLENLESFPGPFGRVDGSTTEALLNYLEKMASRFDDADVQYCTLESATKFPESAAIACRFLCCLVRANGNVQSGEFWHHFFPVLAKAIKSVGGDSSSIGKFCAKLCKGEVGGALEDACSESLWSHALAVSRLLAPQSSDMILLKFVDAAKSGKQKEAASNDEDLEDPAVQALFLMYECLAKGSVPEISEKVLSGWPAFAAMFSLLLRPGEYREVALSFIESLAARLASSGNIFAGHVCYLMTGERTLDAVDAPSSLVCILGVEHRSPKNFSRLLDPLALQLSEAYEYALRCGNADALCPTIQPFKLAHAMLLADMGLTEKAKRYMVLLQAFVKAVPQNRLSDAFRSSMREFNQVLNPQLVPTGAPAQEAPRVGKMVKDFVRVFAETTGFAVKPIAPPALPADDEPEGPLQAAQPLLQQNSGFQPARPMPQSLQQPAQPAQPVQPAQPQQLAQPFQPLQPAPSLTPCAAPMAPMAPPTPTGPNPFRQNNAESGGFPPGPCSTPFAPVSSSQNPMNFQSQPFGGGGLMGQGNFSPYPPAQSLTMPGLGTMGGSAPLYEKEMTDTSQDQPKRPDRMDFSETMDNDPFVNAGKAMLDFGKSALSALKQGGSDSRSDDRSSHQDFGRGYGSQFAQEQKPTGFYFNKEKGRWMEHGKEENEQEDISQYDPMTGKKITKVAELPPPPMGGMGGMGGPPVPRQQLWPTPQY</sequence>
<keyword evidence="10" id="KW-0418">Kinase</keyword>
<feature type="compositionally biased region" description="Low complexity" evidence="6">
    <location>
        <begin position="26"/>
        <end position="44"/>
    </location>
</feature>
<evidence type="ECO:0000256" key="1">
    <source>
        <dbReference type="ARBA" id="ARBA00004240"/>
    </source>
</evidence>
<feature type="region of interest" description="Disordered" evidence="6">
    <location>
        <begin position="61"/>
        <end position="89"/>
    </location>
</feature>
<feature type="domain" description="Sec16 Sec23-binding" evidence="7">
    <location>
        <begin position="627"/>
        <end position="876"/>
    </location>
</feature>
<feature type="compositionally biased region" description="Pro residues" evidence="6">
    <location>
        <begin position="994"/>
        <end position="1003"/>
    </location>
</feature>
<feature type="compositionally biased region" description="Polar residues" evidence="6">
    <location>
        <begin position="309"/>
        <end position="323"/>
    </location>
</feature>
<keyword evidence="10" id="KW-0808">Transferase</keyword>
<keyword evidence="5" id="KW-0931">ER-Golgi transport</keyword>
<dbReference type="GO" id="GO:0070971">
    <property type="term" value="C:endoplasmic reticulum exit site"/>
    <property type="evidence" value="ECO:0007669"/>
    <property type="project" value="TreeGrafter"/>
</dbReference>
<evidence type="ECO:0000313" key="10">
    <source>
        <dbReference type="EMBL" id="CAL4790553.1"/>
    </source>
</evidence>
<dbReference type="EMBL" id="CAMXCT030003235">
    <property type="protein sequence ID" value="CAL4790553.1"/>
    <property type="molecule type" value="Genomic_DNA"/>
</dbReference>
<evidence type="ECO:0000313" key="9">
    <source>
        <dbReference type="EMBL" id="CAL1156616.1"/>
    </source>
</evidence>
<feature type="region of interest" description="Disordered" evidence="6">
    <location>
        <begin position="124"/>
        <end position="287"/>
    </location>
</feature>
<comment type="caution">
    <text evidence="8">The sequence shown here is derived from an EMBL/GenBank/DDBJ whole genome shotgun (WGS) entry which is preliminary data.</text>
</comment>
<feature type="compositionally biased region" description="Polar residues" evidence="6">
    <location>
        <begin position="1028"/>
        <end position="1039"/>
    </location>
</feature>
<gene>
    <name evidence="8" type="ORF">C1SCF055_LOCUS29126</name>
</gene>
<feature type="compositionally biased region" description="Polar residues" evidence="6">
    <location>
        <begin position="431"/>
        <end position="445"/>
    </location>
</feature>
<feature type="compositionally biased region" description="Polar residues" evidence="6">
    <location>
        <begin position="167"/>
        <end position="180"/>
    </location>
</feature>
<feature type="compositionally biased region" description="Pro residues" evidence="6">
    <location>
        <begin position="211"/>
        <end position="238"/>
    </location>
</feature>
<feature type="compositionally biased region" description="Polar residues" evidence="6">
    <location>
        <begin position="65"/>
        <end position="79"/>
    </location>
</feature>
<feature type="region of interest" description="Disordered" evidence="6">
    <location>
        <begin position="1194"/>
        <end position="1225"/>
    </location>
</feature>
<feature type="compositionally biased region" description="Polar residues" evidence="6">
    <location>
        <begin position="187"/>
        <end position="201"/>
    </location>
</feature>
<feature type="region of interest" description="Disordered" evidence="6">
    <location>
        <begin position="1124"/>
        <end position="1158"/>
    </location>
</feature>
<dbReference type="EMBL" id="CAMXCT010003235">
    <property type="protein sequence ID" value="CAI4003241.1"/>
    <property type="molecule type" value="Genomic_DNA"/>
</dbReference>
<evidence type="ECO:0000256" key="2">
    <source>
        <dbReference type="ARBA" id="ARBA00005927"/>
    </source>
</evidence>
<feature type="compositionally biased region" description="Low complexity" evidence="6">
    <location>
        <begin position="142"/>
        <end position="161"/>
    </location>
</feature>
<dbReference type="Proteomes" id="UP001152797">
    <property type="component" value="Unassembled WGS sequence"/>
</dbReference>
<name>A0A9P1D763_9DINO</name>
<accession>A0A9P1D763</accession>
<feature type="compositionally biased region" description="Pro residues" evidence="6">
    <location>
        <begin position="333"/>
        <end position="360"/>
    </location>
</feature>
<feature type="compositionally biased region" description="Low complexity" evidence="6">
    <location>
        <begin position="264"/>
        <end position="283"/>
    </location>
</feature>
<evidence type="ECO:0000256" key="5">
    <source>
        <dbReference type="ARBA" id="ARBA00022892"/>
    </source>
</evidence>
<feature type="compositionally biased region" description="Basic and acidic residues" evidence="6">
    <location>
        <begin position="1077"/>
        <end position="1097"/>
    </location>
</feature>
<feature type="region of interest" description="Disordered" evidence="6">
    <location>
        <begin position="422"/>
        <end position="450"/>
    </location>
</feature>
<dbReference type="InterPro" id="IPR024298">
    <property type="entry name" value="Sec16_Sec23-bd"/>
</dbReference>
<dbReference type="AlphaFoldDB" id="A0A9P1D763"/>
<evidence type="ECO:0000313" key="11">
    <source>
        <dbReference type="Proteomes" id="UP001152797"/>
    </source>
</evidence>
<feature type="region of interest" description="Disordered" evidence="6">
    <location>
        <begin position="1"/>
        <end position="46"/>
    </location>
</feature>
<dbReference type="GO" id="GO:0070973">
    <property type="term" value="P:protein localization to endoplasmic reticulum exit site"/>
    <property type="evidence" value="ECO:0007669"/>
    <property type="project" value="TreeGrafter"/>
</dbReference>
<evidence type="ECO:0000259" key="7">
    <source>
        <dbReference type="Pfam" id="PF12931"/>
    </source>
</evidence>
<reference evidence="9" key="2">
    <citation type="submission" date="2024-04" db="EMBL/GenBank/DDBJ databases">
        <authorList>
            <person name="Chen Y."/>
            <person name="Shah S."/>
            <person name="Dougan E. K."/>
            <person name="Thang M."/>
            <person name="Chan C."/>
        </authorList>
    </citation>
    <scope>NUCLEOTIDE SEQUENCE [LARGE SCALE GENOMIC DNA]</scope>
</reference>
<dbReference type="PANTHER" id="PTHR13402">
    <property type="entry name" value="RGPR-RELATED"/>
    <property type="match status" value="1"/>
</dbReference>
<keyword evidence="3" id="KW-0813">Transport</keyword>
<feature type="region of interest" description="Disordered" evidence="6">
    <location>
        <begin position="1067"/>
        <end position="1101"/>
    </location>
</feature>
<comment type="similarity">
    <text evidence="2">Belongs to the SEC16 family.</text>
</comment>
<dbReference type="GO" id="GO:0007030">
    <property type="term" value="P:Golgi organization"/>
    <property type="evidence" value="ECO:0007669"/>
    <property type="project" value="TreeGrafter"/>
</dbReference>
<feature type="compositionally biased region" description="Low complexity" evidence="6">
    <location>
        <begin position="386"/>
        <end position="405"/>
    </location>
</feature>
<dbReference type="Pfam" id="PF12931">
    <property type="entry name" value="TPR_Sec16"/>
    <property type="match status" value="1"/>
</dbReference>
<feature type="compositionally biased region" description="Low complexity" evidence="6">
    <location>
        <begin position="950"/>
        <end position="993"/>
    </location>
</feature>
<dbReference type="GO" id="GO:0016192">
    <property type="term" value="P:vesicle-mediated transport"/>
    <property type="evidence" value="ECO:0007669"/>
    <property type="project" value="UniProtKB-KW"/>
</dbReference>
<comment type="subcellular location">
    <subcellularLocation>
        <location evidence="1">Endoplasmic reticulum</location>
    </subcellularLocation>
</comment>